<keyword evidence="3" id="KW-1185">Reference proteome</keyword>
<evidence type="ECO:0000256" key="1">
    <source>
        <dbReference type="SAM" id="SignalP"/>
    </source>
</evidence>
<accession>A0A0D9XMR3</accession>
<feature type="chain" id="PRO_5002350575" evidence="1">
    <location>
        <begin position="33"/>
        <end position="85"/>
    </location>
</feature>
<dbReference type="EnsemblPlants" id="LPERR10G15020.1">
    <property type="protein sequence ID" value="LPERR10G15020.1"/>
    <property type="gene ID" value="LPERR10G15020"/>
</dbReference>
<reference evidence="2 3" key="1">
    <citation type="submission" date="2012-08" db="EMBL/GenBank/DDBJ databases">
        <title>Oryza genome evolution.</title>
        <authorList>
            <person name="Wing R.A."/>
        </authorList>
    </citation>
    <scope>NUCLEOTIDE SEQUENCE</scope>
</reference>
<dbReference type="HOGENOM" id="CLU_178062_0_0_1"/>
<dbReference type="AlphaFoldDB" id="A0A0D9XMR3"/>
<feature type="signal peptide" evidence="1">
    <location>
        <begin position="1"/>
        <end position="32"/>
    </location>
</feature>
<evidence type="ECO:0000313" key="2">
    <source>
        <dbReference type="EnsemblPlants" id="LPERR10G15020.1"/>
    </source>
</evidence>
<evidence type="ECO:0000313" key="3">
    <source>
        <dbReference type="Proteomes" id="UP000032180"/>
    </source>
</evidence>
<keyword evidence="1" id="KW-0732">Signal</keyword>
<sequence length="85" mass="8807">MRTQRSYSSAASALCFCKVLLMVLALISTLHTASVEGGRAAAATIGGMNGALDPTYTPRVAPGRPYTRPCGAYYNKCPPQAAGSP</sequence>
<proteinExistence type="predicted"/>
<organism evidence="2 3">
    <name type="scientific">Leersia perrieri</name>
    <dbReference type="NCBI Taxonomy" id="77586"/>
    <lineage>
        <taxon>Eukaryota</taxon>
        <taxon>Viridiplantae</taxon>
        <taxon>Streptophyta</taxon>
        <taxon>Embryophyta</taxon>
        <taxon>Tracheophyta</taxon>
        <taxon>Spermatophyta</taxon>
        <taxon>Magnoliopsida</taxon>
        <taxon>Liliopsida</taxon>
        <taxon>Poales</taxon>
        <taxon>Poaceae</taxon>
        <taxon>BOP clade</taxon>
        <taxon>Oryzoideae</taxon>
        <taxon>Oryzeae</taxon>
        <taxon>Oryzinae</taxon>
        <taxon>Leersia</taxon>
    </lineage>
</organism>
<dbReference type="Gramene" id="LPERR10G15020.1">
    <property type="protein sequence ID" value="LPERR10G15020.1"/>
    <property type="gene ID" value="LPERR10G15020"/>
</dbReference>
<reference evidence="2" key="3">
    <citation type="submission" date="2015-04" db="UniProtKB">
        <authorList>
            <consortium name="EnsemblPlants"/>
        </authorList>
    </citation>
    <scope>IDENTIFICATION</scope>
</reference>
<protein>
    <submittedName>
        <fullName evidence="2">Uncharacterized protein</fullName>
    </submittedName>
</protein>
<reference evidence="3" key="2">
    <citation type="submission" date="2013-12" db="EMBL/GenBank/DDBJ databases">
        <authorList>
            <person name="Yu Y."/>
            <person name="Lee S."/>
            <person name="de Baynast K."/>
            <person name="Wissotski M."/>
            <person name="Liu L."/>
            <person name="Talag J."/>
            <person name="Goicoechea J."/>
            <person name="Angelova A."/>
            <person name="Jetty R."/>
            <person name="Kudrna D."/>
            <person name="Golser W."/>
            <person name="Rivera L."/>
            <person name="Zhang J."/>
            <person name="Wing R."/>
        </authorList>
    </citation>
    <scope>NUCLEOTIDE SEQUENCE</scope>
</reference>
<name>A0A0D9XMR3_9ORYZ</name>
<dbReference type="Proteomes" id="UP000032180">
    <property type="component" value="Chromosome 10"/>
</dbReference>